<dbReference type="GO" id="GO:0048731">
    <property type="term" value="P:system development"/>
    <property type="evidence" value="ECO:0007669"/>
    <property type="project" value="UniProtKB-ARBA"/>
</dbReference>
<keyword evidence="7 16" id="KW-0853">WD repeat</keyword>
<dbReference type="SUPFAM" id="SSF46579">
    <property type="entry name" value="Prefoldin"/>
    <property type="match status" value="1"/>
</dbReference>
<keyword evidence="22" id="KW-1185">Reference proteome</keyword>
<comment type="subcellular location">
    <subcellularLocation>
        <location evidence="3">Cell projection</location>
        <location evidence="3">Axon</location>
    </subcellularLocation>
    <subcellularLocation>
        <location evidence="2">Cell projection</location>
        <location evidence="2">Dendrite</location>
    </subcellularLocation>
    <subcellularLocation>
        <location evidence="4">Cell projection</location>
        <location evidence="4">Growth cone</location>
    </subcellularLocation>
    <subcellularLocation>
        <location evidence="1">Cytoplasm</location>
        <location evidence="1">Cytoskeleton</location>
    </subcellularLocation>
</comment>
<evidence type="ECO:0000256" key="3">
    <source>
        <dbReference type="ARBA" id="ARBA00004489"/>
    </source>
</evidence>
<feature type="repeat" description="WD" evidence="16">
    <location>
        <begin position="1281"/>
        <end position="1320"/>
    </location>
</feature>
<dbReference type="InterPro" id="IPR001752">
    <property type="entry name" value="Kinesin_motor_dom"/>
</dbReference>
<keyword evidence="12 18" id="KW-0175">Coiled coil</keyword>
<dbReference type="SMART" id="SM00320">
    <property type="entry name" value="WD40"/>
    <property type="match status" value="6"/>
</dbReference>
<dbReference type="GO" id="GO:0005874">
    <property type="term" value="C:microtubule"/>
    <property type="evidence" value="ECO:0007669"/>
    <property type="project" value="UniProtKB-KW"/>
</dbReference>
<proteinExistence type="inferred from homology"/>
<dbReference type="GO" id="GO:0005875">
    <property type="term" value="C:microtubule associated complex"/>
    <property type="evidence" value="ECO:0007669"/>
    <property type="project" value="TreeGrafter"/>
</dbReference>
<dbReference type="GO" id="GO:0030426">
    <property type="term" value="C:growth cone"/>
    <property type="evidence" value="ECO:0007669"/>
    <property type="project" value="UniProtKB-SubCell"/>
</dbReference>
<keyword evidence="9" id="KW-0677">Repeat</keyword>
<dbReference type="Pfam" id="PF23203">
    <property type="entry name" value="KIF21A"/>
    <property type="match status" value="1"/>
</dbReference>
<dbReference type="GO" id="GO:0008017">
    <property type="term" value="F:microtubule binding"/>
    <property type="evidence" value="ECO:0007669"/>
    <property type="project" value="InterPro"/>
</dbReference>
<feature type="compositionally biased region" description="Basic and acidic residues" evidence="19">
    <location>
        <begin position="589"/>
        <end position="608"/>
    </location>
</feature>
<dbReference type="InterPro" id="IPR056533">
    <property type="entry name" value="KIF21A/B_hel_1"/>
</dbReference>
<keyword evidence="11 17" id="KW-0067">ATP-binding</keyword>
<dbReference type="InterPro" id="IPR019821">
    <property type="entry name" value="Kinesin_motor_CS"/>
</dbReference>
<evidence type="ECO:0000256" key="16">
    <source>
        <dbReference type="PROSITE-ProRule" id="PRU00221"/>
    </source>
</evidence>
<comment type="similarity">
    <text evidence="17">Belongs to the TRAFAC class myosin-kinesin ATPase superfamily. Kinesin family.</text>
</comment>
<evidence type="ECO:0000256" key="8">
    <source>
        <dbReference type="ARBA" id="ARBA00022701"/>
    </source>
</evidence>
<feature type="domain" description="Kinesin motor" evidence="20">
    <location>
        <begin position="23"/>
        <end position="384"/>
    </location>
</feature>
<dbReference type="SUPFAM" id="SSF52540">
    <property type="entry name" value="P-loop containing nucleoside triphosphate hydrolases"/>
    <property type="match status" value="1"/>
</dbReference>
<organism evidence="21 22">
    <name type="scientific">Danionella cerebrum</name>
    <dbReference type="NCBI Taxonomy" id="2873325"/>
    <lineage>
        <taxon>Eukaryota</taxon>
        <taxon>Metazoa</taxon>
        <taxon>Chordata</taxon>
        <taxon>Craniata</taxon>
        <taxon>Vertebrata</taxon>
        <taxon>Euteleostomi</taxon>
        <taxon>Actinopterygii</taxon>
        <taxon>Neopterygii</taxon>
        <taxon>Teleostei</taxon>
        <taxon>Ostariophysi</taxon>
        <taxon>Cypriniformes</taxon>
        <taxon>Danionidae</taxon>
        <taxon>Danioninae</taxon>
        <taxon>Danionella</taxon>
    </lineage>
</organism>
<evidence type="ECO:0000256" key="7">
    <source>
        <dbReference type="ARBA" id="ARBA00022574"/>
    </source>
</evidence>
<keyword evidence="5" id="KW-0963">Cytoplasm</keyword>
<name>A0A553MYZ5_9TELE</name>
<dbReference type="PROSITE" id="PS00411">
    <property type="entry name" value="KINESIN_MOTOR_1"/>
    <property type="match status" value="1"/>
</dbReference>
<evidence type="ECO:0000256" key="11">
    <source>
        <dbReference type="ARBA" id="ARBA00022840"/>
    </source>
</evidence>
<protein>
    <recommendedName>
        <fullName evidence="20">Kinesin motor domain-containing protein</fullName>
    </recommendedName>
</protein>
<feature type="coiled-coil region" evidence="18">
    <location>
        <begin position="742"/>
        <end position="860"/>
    </location>
</feature>
<dbReference type="InterPro" id="IPR036961">
    <property type="entry name" value="Kinesin_motor_dom_sf"/>
</dbReference>
<accession>A0A553MYZ5</accession>
<dbReference type="SMART" id="SM00129">
    <property type="entry name" value="KISc"/>
    <property type="match status" value="1"/>
</dbReference>
<dbReference type="PROSITE" id="PS50067">
    <property type="entry name" value="KINESIN_MOTOR_2"/>
    <property type="match status" value="1"/>
</dbReference>
<evidence type="ECO:0000313" key="21">
    <source>
        <dbReference type="EMBL" id="TRY58409.1"/>
    </source>
</evidence>
<dbReference type="Pfam" id="PF23204">
    <property type="entry name" value="KIF21A_2nd"/>
    <property type="match status" value="1"/>
</dbReference>
<dbReference type="OrthoDB" id="3176171at2759"/>
<evidence type="ECO:0000313" key="22">
    <source>
        <dbReference type="Proteomes" id="UP000316079"/>
    </source>
</evidence>
<dbReference type="Gene3D" id="3.40.850.10">
    <property type="entry name" value="Kinesin motor domain"/>
    <property type="match status" value="1"/>
</dbReference>
<evidence type="ECO:0000256" key="17">
    <source>
        <dbReference type="PROSITE-ProRule" id="PRU00283"/>
    </source>
</evidence>
<gene>
    <name evidence="21" type="ORF">DNTS_018490</name>
</gene>
<evidence type="ECO:0000256" key="6">
    <source>
        <dbReference type="ARBA" id="ARBA00022553"/>
    </source>
</evidence>
<dbReference type="InterPro" id="IPR001680">
    <property type="entry name" value="WD40_rpt"/>
</dbReference>
<keyword evidence="8" id="KW-0493">Microtubule</keyword>
<evidence type="ECO:0000256" key="15">
    <source>
        <dbReference type="ARBA" id="ARBA00023273"/>
    </source>
</evidence>
<dbReference type="InterPro" id="IPR015943">
    <property type="entry name" value="WD40/YVTN_repeat-like_dom_sf"/>
</dbReference>
<dbReference type="Pfam" id="PF00225">
    <property type="entry name" value="Kinesin"/>
    <property type="match status" value="1"/>
</dbReference>
<evidence type="ECO:0000256" key="9">
    <source>
        <dbReference type="ARBA" id="ARBA00022737"/>
    </source>
</evidence>
<evidence type="ECO:0000256" key="2">
    <source>
        <dbReference type="ARBA" id="ARBA00004279"/>
    </source>
</evidence>
<dbReference type="PRINTS" id="PR00380">
    <property type="entry name" value="KINESINHEAVY"/>
</dbReference>
<evidence type="ECO:0000256" key="5">
    <source>
        <dbReference type="ARBA" id="ARBA00022490"/>
    </source>
</evidence>
<evidence type="ECO:0000256" key="14">
    <source>
        <dbReference type="ARBA" id="ARBA00023212"/>
    </source>
</evidence>
<keyword evidence="13 17" id="KW-0505">Motor protein</keyword>
<dbReference type="PANTHER" id="PTHR47969">
    <property type="entry name" value="CHROMOSOME-ASSOCIATED KINESIN KIF4A-RELATED"/>
    <property type="match status" value="1"/>
</dbReference>
<feature type="compositionally biased region" description="Acidic residues" evidence="19">
    <location>
        <begin position="609"/>
        <end position="648"/>
    </location>
</feature>
<keyword evidence="15" id="KW-0966">Cell projection</keyword>
<evidence type="ECO:0000259" key="20">
    <source>
        <dbReference type="PROSITE" id="PS50067"/>
    </source>
</evidence>
<evidence type="ECO:0000256" key="19">
    <source>
        <dbReference type="SAM" id="MobiDB-lite"/>
    </source>
</evidence>
<dbReference type="InterPro" id="IPR036322">
    <property type="entry name" value="WD40_repeat_dom_sf"/>
</dbReference>
<dbReference type="STRING" id="623744.A0A553MYZ5"/>
<feature type="compositionally biased region" description="Polar residues" evidence="19">
    <location>
        <begin position="1209"/>
        <end position="1225"/>
    </location>
</feature>
<dbReference type="PANTHER" id="PTHR47969:SF31">
    <property type="entry name" value="KINESIN FAMILY MEMBER 21A"/>
    <property type="match status" value="1"/>
</dbReference>
<feature type="compositionally biased region" description="Polar residues" evidence="19">
    <location>
        <begin position="895"/>
        <end position="906"/>
    </location>
</feature>
<keyword evidence="14" id="KW-0206">Cytoskeleton</keyword>
<evidence type="ECO:0000256" key="12">
    <source>
        <dbReference type="ARBA" id="ARBA00023054"/>
    </source>
</evidence>
<dbReference type="CDD" id="cd22263">
    <property type="entry name" value="Rcc_KIF21A"/>
    <property type="match status" value="1"/>
</dbReference>
<dbReference type="CDD" id="cd01372">
    <property type="entry name" value="KISc_KIF4"/>
    <property type="match status" value="1"/>
</dbReference>
<dbReference type="EMBL" id="SRMA01027193">
    <property type="protein sequence ID" value="TRY58409.1"/>
    <property type="molecule type" value="Genomic_DNA"/>
</dbReference>
<dbReference type="FunFam" id="3.40.850.10:FF:000011">
    <property type="entry name" value="Kinesin family member 21A"/>
    <property type="match status" value="1"/>
</dbReference>
<dbReference type="CDD" id="cd00200">
    <property type="entry name" value="WD40"/>
    <property type="match status" value="1"/>
</dbReference>
<dbReference type="Pfam" id="PF00400">
    <property type="entry name" value="WD40"/>
    <property type="match status" value="3"/>
</dbReference>
<feature type="region of interest" description="Disordered" evidence="19">
    <location>
        <begin position="566"/>
        <end position="648"/>
    </location>
</feature>
<reference evidence="21 22" key="1">
    <citation type="journal article" date="2019" name="Sci. Data">
        <title>Hybrid genome assembly and annotation of Danionella translucida.</title>
        <authorList>
            <person name="Kadobianskyi M."/>
            <person name="Schulze L."/>
            <person name="Schuelke M."/>
            <person name="Judkewitz B."/>
        </authorList>
    </citation>
    <scope>NUCLEOTIDE SEQUENCE [LARGE SCALE GENOMIC DNA]</scope>
    <source>
        <strain evidence="21 22">Bolton</strain>
    </source>
</reference>
<dbReference type="Proteomes" id="UP000316079">
    <property type="component" value="Unassembled WGS sequence"/>
</dbReference>
<keyword evidence="6" id="KW-0597">Phosphoprotein</keyword>
<dbReference type="PROSITE" id="PS50294">
    <property type="entry name" value="WD_REPEATS_REGION"/>
    <property type="match status" value="1"/>
</dbReference>
<feature type="region of interest" description="Disordered" evidence="19">
    <location>
        <begin position="864"/>
        <end position="919"/>
    </location>
</feature>
<dbReference type="Pfam" id="PF25764">
    <property type="entry name" value="KIF21A_4th"/>
    <property type="match status" value="1"/>
</dbReference>
<dbReference type="GO" id="GO:0007052">
    <property type="term" value="P:mitotic spindle organization"/>
    <property type="evidence" value="ECO:0007669"/>
    <property type="project" value="TreeGrafter"/>
</dbReference>
<evidence type="ECO:0000256" key="18">
    <source>
        <dbReference type="SAM" id="Coils"/>
    </source>
</evidence>
<dbReference type="GO" id="GO:0007018">
    <property type="term" value="P:microtubule-based movement"/>
    <property type="evidence" value="ECO:0007669"/>
    <property type="project" value="InterPro"/>
</dbReference>
<evidence type="ECO:0000256" key="1">
    <source>
        <dbReference type="ARBA" id="ARBA00004245"/>
    </source>
</evidence>
<feature type="coiled-coil region" evidence="18">
    <location>
        <begin position="654"/>
        <end position="702"/>
    </location>
</feature>
<dbReference type="PROSITE" id="PS50082">
    <property type="entry name" value="WD_REPEATS_2"/>
    <property type="match status" value="1"/>
</dbReference>
<evidence type="ECO:0000256" key="4">
    <source>
        <dbReference type="ARBA" id="ARBA00004624"/>
    </source>
</evidence>
<dbReference type="GO" id="GO:0005524">
    <property type="term" value="F:ATP binding"/>
    <property type="evidence" value="ECO:0007669"/>
    <property type="project" value="UniProtKB-UniRule"/>
</dbReference>
<dbReference type="PROSITE" id="PS00678">
    <property type="entry name" value="WD_REPEATS_1"/>
    <property type="match status" value="1"/>
</dbReference>
<dbReference type="GO" id="GO:0051231">
    <property type="term" value="P:spindle elongation"/>
    <property type="evidence" value="ECO:0007669"/>
    <property type="project" value="TreeGrafter"/>
</dbReference>
<dbReference type="SUPFAM" id="SSF50978">
    <property type="entry name" value="WD40 repeat-like"/>
    <property type="match status" value="1"/>
</dbReference>
<comment type="caution">
    <text evidence="21">The sequence shown here is derived from an EMBL/GenBank/DDBJ whole genome shotgun (WGS) entry which is preliminary data.</text>
</comment>
<dbReference type="Gene3D" id="2.130.10.10">
    <property type="entry name" value="YVTN repeat-like/Quinoprotein amine dehydrogenase"/>
    <property type="match status" value="2"/>
</dbReference>
<evidence type="ECO:0000256" key="10">
    <source>
        <dbReference type="ARBA" id="ARBA00022741"/>
    </source>
</evidence>
<dbReference type="GO" id="GO:0003777">
    <property type="term" value="F:microtubule motor activity"/>
    <property type="evidence" value="ECO:0007669"/>
    <property type="project" value="InterPro"/>
</dbReference>
<feature type="region of interest" description="Disordered" evidence="19">
    <location>
        <begin position="1190"/>
        <end position="1266"/>
    </location>
</feature>
<keyword evidence="10 17" id="KW-0547">Nucleotide-binding</keyword>
<dbReference type="InterPro" id="IPR027640">
    <property type="entry name" value="Kinesin-like_fam"/>
</dbReference>
<dbReference type="InterPro" id="IPR027417">
    <property type="entry name" value="P-loop_NTPase"/>
</dbReference>
<dbReference type="InterPro" id="IPR019775">
    <property type="entry name" value="WD40_repeat_CS"/>
</dbReference>
<feature type="binding site" evidence="17">
    <location>
        <begin position="102"/>
        <end position="109"/>
    </location>
    <ligand>
        <name>ATP</name>
        <dbReference type="ChEBI" id="CHEBI:30616"/>
    </ligand>
</feature>
<sequence length="1577" mass="176322">MEFESNLWLALALRRKKVKSDLTFSLLFRIRPQLAKEKIEGCHICTFVTPGEPQVVLGKDKAFTFDYVFDIDSQQDGIYSNCTEKLIEGCFEGYNATIFAYGQTGSGKTYTMGTGFDVNINDDELGIIPRAVSHLFRGIEERRQAATEQGRPVPEFKINAQFLELYNEEVLDLFDSTRDAETRKQKSNIKIHEDANGGIYTVGVTTRTVSSEAEMMQCLRLGALSRTTASTQMNVQSSRSHAIFTIHLCQVRVCASDNDSEADNRLVNANSEMNEFETLTAKFHFVDLAGSERLKRTGATGDRAREGISINCGLLALGNVISALGDRSKRTTHVPYRDSKLTRLLQDSLGGNSQTVMIACISPSDRDFMETLNTLKYANRARNIKNKVMVNQDRASQQINALRAEIARLQIELMEYRTGKRSVGEDGLESINDMVHENSMLQTENNNLRVRVKAMQETIDAQKARLIQILSEQASQSLGRAGEGSEEIGNMIQNYIKEIEELRAKLLESEAVNENLRRNLSRASSRSAFYAGPGSVAPGFLAPEKDTANIIEMAKKDLEKLKKKERKKKKRLLHMNDGAEEDLESISAIKEEGPDNEHDKEVSERANEEPEADGSDHDEGEEAEGEEEEDEMEVESSDESDSELEEKEDFQADLANITCEIAIKQRLIDELENSQRRLHTLKQQYEQKLMMLQSKIRDTQLERDRVLHGMGTPITPITLSSDMGWMPHTFEVHNCSVESCTEEKAKKIKSEYEKKLNSMNKELQKLQSAQKEHARLLKNQSQYEKQLRKLQLEVTEMKKTKVGLMKQMKEQQEKNRLTETRRNREIATLKKDQRKHEHQLRQLEAQKRQQELILRRRTEEITALRKQVRPASGKINRKVSLPEPLPESSPRSGPNRPQISGASAPNGTRKFQARTGGVYSTRTARAKWQSLERRISDIIMQRMTISNMESDMNRLLKQREDLTRRREKLMRKREKMSNEETDGERNVQCLSEEAESLSANIDYINDSIADCQANIMQLEEAKEEGDTMDVSAVISSCSLSEARFLLDHFLSMAINKGLQTAQKESQVKVLEGRLKQTEINSATQNQLLFHMLKEKAELNPELDALLGHTLLQENGDESSSDESAQSPATEKSCLASDLMKLCGDKARNKARRRTTTQMELLYAHSGAADGHPEDFSAPLLTLVENSEGNKELANTPISGDREPPAFSTGLASRANTVSSLKSPTGTERKSVDRSPLTRRRAQERSLNPTERSRNGDKLGVSSPVQAGRPNRAARLQCVHVAEGHTKSLLCVDATDDLLFTGSKDRSCKVWNLVTGQEIMSLADHPSSVLSVRYSSSLVFTVSTAFIKVWDIRDSAKCIRTLTSSGQVSEGDACANGSVAIPPGENQINQITLNPSGTFLYAASANSVRMWDLRRFVSTGKLTGHHGPVMCLTVEQMSKGQDLVITGSKDHNVKMFDVVEGTQGSISASHHFEPAHHEAIEALVLNGDSLFTAARDSCIVKWDLASKQILAQVEGTHSESLSSLALVPGSNALVSSCRSGLLKFWHSHSLKALGETRAHESQINGICSNSSHIFTISE</sequence>
<dbReference type="GO" id="GO:0030425">
    <property type="term" value="C:dendrite"/>
    <property type="evidence" value="ECO:0007669"/>
    <property type="project" value="UniProtKB-SubCell"/>
</dbReference>
<dbReference type="InterPro" id="IPR056532">
    <property type="entry name" value="KIF21A/B_hel_2"/>
</dbReference>
<feature type="coiled-coil region" evidence="18">
    <location>
        <begin position="945"/>
        <end position="979"/>
    </location>
</feature>
<evidence type="ECO:0000256" key="13">
    <source>
        <dbReference type="ARBA" id="ARBA00023175"/>
    </source>
</evidence>